<organism evidence="14 15">
    <name type="scientific">Neohortaea acidophila</name>
    <dbReference type="NCBI Taxonomy" id="245834"/>
    <lineage>
        <taxon>Eukaryota</taxon>
        <taxon>Fungi</taxon>
        <taxon>Dikarya</taxon>
        <taxon>Ascomycota</taxon>
        <taxon>Pezizomycotina</taxon>
        <taxon>Dothideomycetes</taxon>
        <taxon>Dothideomycetidae</taxon>
        <taxon>Mycosphaerellales</taxon>
        <taxon>Teratosphaeriaceae</taxon>
        <taxon>Neohortaea</taxon>
    </lineage>
</organism>
<evidence type="ECO:0000256" key="1">
    <source>
        <dbReference type="ARBA" id="ARBA00004448"/>
    </source>
</evidence>
<evidence type="ECO:0000256" key="2">
    <source>
        <dbReference type="ARBA" id="ARBA00006837"/>
    </source>
</evidence>
<keyword evidence="3 12" id="KW-0813">Transport</keyword>
<comment type="subunit">
    <text evidence="12">Component of the PAM complex.</text>
</comment>
<keyword evidence="15" id="KW-1185">Reference proteome</keyword>
<gene>
    <name evidence="14" type="ORF">BDY17DRAFT_255176</name>
</gene>
<dbReference type="Pfam" id="PF08566">
    <property type="entry name" value="Pam17"/>
    <property type="match status" value="1"/>
</dbReference>
<evidence type="ECO:0000313" key="14">
    <source>
        <dbReference type="EMBL" id="KAF2480746.1"/>
    </source>
</evidence>
<evidence type="ECO:0000256" key="8">
    <source>
        <dbReference type="ARBA" id="ARBA00022989"/>
    </source>
</evidence>
<dbReference type="PANTHER" id="PTHR28021">
    <property type="entry name" value="PRESEQUENCE TRANSLOCATED-ASSOCIATED MOTOR SUBUNIT PAM17, MITOCHONDRIAL"/>
    <property type="match status" value="1"/>
</dbReference>
<keyword evidence="11 12" id="KW-0472">Membrane</keyword>
<comment type="similarity">
    <text evidence="2 12">Belongs to the PAM17 family.</text>
</comment>
<feature type="compositionally biased region" description="Low complexity" evidence="13">
    <location>
        <begin position="19"/>
        <end position="31"/>
    </location>
</feature>
<keyword evidence="5 12" id="KW-0999">Mitochondrion inner membrane</keyword>
<keyword evidence="9 12" id="KW-0811">Translocation</keyword>
<comment type="function">
    <text evidence="12">Component of the PAM complex, a complex required for the translocation of transit peptide-containing proteins from the inner membrane into the mitochondrial matrix in an ATP-dependent manner.</text>
</comment>
<accession>A0A6A6PLQ4</accession>
<evidence type="ECO:0000256" key="9">
    <source>
        <dbReference type="ARBA" id="ARBA00023010"/>
    </source>
</evidence>
<keyword evidence="7" id="KW-0809">Transit peptide</keyword>
<sequence length="239" mass="26055">MACHFKPSTAGFRSLASAARSSPVKSPRSSSLHTATSPIQRLSRTSPLSVSGPLRNQTPKALAITAVRHASSSAPTSSQPDIPKDVLTWDRFFNIRRKRRYVNLGASVMTGGGALLALGPVLAQQDIDAWAAQVSGLDPMMVLGITGIAIAAGGWLCGPTFGNGLFKVWAARKGWNHSIAEKEKSFFARIKRYRADPASSSIQNPIPDYYGEKIASVKDYRRWLKDQRAFNLKKNKNMI</sequence>
<dbReference type="OrthoDB" id="5970083at2759"/>
<proteinExistence type="inferred from homology"/>
<name>A0A6A6PLQ4_9PEZI</name>
<evidence type="ECO:0000256" key="12">
    <source>
        <dbReference type="RuleBase" id="RU367146"/>
    </source>
</evidence>
<evidence type="ECO:0000256" key="13">
    <source>
        <dbReference type="SAM" id="MobiDB-lite"/>
    </source>
</evidence>
<feature type="region of interest" description="Disordered" evidence="13">
    <location>
        <begin position="19"/>
        <end position="55"/>
    </location>
</feature>
<evidence type="ECO:0000256" key="4">
    <source>
        <dbReference type="ARBA" id="ARBA00022692"/>
    </source>
</evidence>
<reference evidence="14" key="1">
    <citation type="journal article" date="2020" name="Stud. Mycol.">
        <title>101 Dothideomycetes genomes: a test case for predicting lifestyles and emergence of pathogens.</title>
        <authorList>
            <person name="Haridas S."/>
            <person name="Albert R."/>
            <person name="Binder M."/>
            <person name="Bloem J."/>
            <person name="Labutti K."/>
            <person name="Salamov A."/>
            <person name="Andreopoulos B."/>
            <person name="Baker S."/>
            <person name="Barry K."/>
            <person name="Bills G."/>
            <person name="Bluhm B."/>
            <person name="Cannon C."/>
            <person name="Castanera R."/>
            <person name="Culley D."/>
            <person name="Daum C."/>
            <person name="Ezra D."/>
            <person name="Gonzalez J."/>
            <person name="Henrissat B."/>
            <person name="Kuo A."/>
            <person name="Liang C."/>
            <person name="Lipzen A."/>
            <person name="Lutzoni F."/>
            <person name="Magnuson J."/>
            <person name="Mondo S."/>
            <person name="Nolan M."/>
            <person name="Ohm R."/>
            <person name="Pangilinan J."/>
            <person name="Park H.-J."/>
            <person name="Ramirez L."/>
            <person name="Alfaro M."/>
            <person name="Sun H."/>
            <person name="Tritt A."/>
            <person name="Yoshinaga Y."/>
            <person name="Zwiers L.-H."/>
            <person name="Turgeon B."/>
            <person name="Goodwin S."/>
            <person name="Spatafora J."/>
            <person name="Crous P."/>
            <person name="Grigoriev I."/>
        </authorList>
    </citation>
    <scope>NUCLEOTIDE SEQUENCE</scope>
    <source>
        <strain evidence="14">CBS 113389</strain>
    </source>
</reference>
<evidence type="ECO:0000256" key="6">
    <source>
        <dbReference type="ARBA" id="ARBA00022927"/>
    </source>
</evidence>
<dbReference type="RefSeq" id="XP_033587316.1">
    <property type="nucleotide sequence ID" value="XM_033731503.1"/>
</dbReference>
<evidence type="ECO:0000256" key="3">
    <source>
        <dbReference type="ARBA" id="ARBA00022448"/>
    </source>
</evidence>
<feature type="transmembrane region" description="Helical" evidence="12">
    <location>
        <begin position="101"/>
        <end position="122"/>
    </location>
</feature>
<dbReference type="PANTHER" id="PTHR28021:SF1">
    <property type="entry name" value="PRESEQUENCE TRANSLOCATED-ASSOCIATED MOTOR SUBUNIT PAM17, MITOCHONDRIAL"/>
    <property type="match status" value="1"/>
</dbReference>
<protein>
    <recommendedName>
        <fullName evidence="12">Presequence translocated-associated motor subunit PAM17</fullName>
    </recommendedName>
</protein>
<evidence type="ECO:0000313" key="15">
    <source>
        <dbReference type="Proteomes" id="UP000799767"/>
    </source>
</evidence>
<keyword evidence="4 12" id="KW-0812">Transmembrane</keyword>
<dbReference type="GO" id="GO:0001405">
    <property type="term" value="C:PAM complex, Tim23 associated import motor"/>
    <property type="evidence" value="ECO:0007669"/>
    <property type="project" value="UniProtKB-UniRule"/>
</dbReference>
<evidence type="ECO:0000256" key="7">
    <source>
        <dbReference type="ARBA" id="ARBA00022946"/>
    </source>
</evidence>
<feature type="compositionally biased region" description="Polar residues" evidence="13">
    <location>
        <begin position="32"/>
        <end position="55"/>
    </location>
</feature>
<keyword evidence="6 12" id="KW-0653">Protein transport</keyword>
<feature type="transmembrane region" description="Helical" evidence="12">
    <location>
        <begin position="142"/>
        <end position="166"/>
    </location>
</feature>
<keyword evidence="8 12" id="KW-1133">Transmembrane helix</keyword>
<comment type="subcellular location">
    <subcellularLocation>
        <location evidence="1 12">Mitochondrion inner membrane</location>
        <topology evidence="1 12">Multi-pass membrane protein</topology>
    </subcellularLocation>
</comment>
<evidence type="ECO:0000256" key="11">
    <source>
        <dbReference type="ARBA" id="ARBA00023136"/>
    </source>
</evidence>
<dbReference type="GeneID" id="54472505"/>
<dbReference type="InterPro" id="IPR013875">
    <property type="entry name" value="Pam17"/>
</dbReference>
<keyword evidence="10 12" id="KW-0496">Mitochondrion</keyword>
<dbReference type="Proteomes" id="UP000799767">
    <property type="component" value="Unassembled WGS sequence"/>
</dbReference>
<dbReference type="AlphaFoldDB" id="A0A6A6PLQ4"/>
<evidence type="ECO:0000256" key="5">
    <source>
        <dbReference type="ARBA" id="ARBA00022792"/>
    </source>
</evidence>
<dbReference type="GO" id="GO:0030150">
    <property type="term" value="P:protein import into mitochondrial matrix"/>
    <property type="evidence" value="ECO:0007669"/>
    <property type="project" value="UniProtKB-UniRule"/>
</dbReference>
<evidence type="ECO:0000256" key="10">
    <source>
        <dbReference type="ARBA" id="ARBA00023128"/>
    </source>
</evidence>
<dbReference type="EMBL" id="MU001639">
    <property type="protein sequence ID" value="KAF2480746.1"/>
    <property type="molecule type" value="Genomic_DNA"/>
</dbReference>